<proteinExistence type="predicted"/>
<dbReference type="PANTHER" id="PTHR47027:SF20">
    <property type="entry name" value="REVERSE TRANSCRIPTASE-LIKE PROTEIN WITH RNA-DIRECTED DNA POLYMERASE DOMAIN"/>
    <property type="match status" value="1"/>
</dbReference>
<feature type="domain" description="Reverse transcriptase" evidence="1">
    <location>
        <begin position="1"/>
        <end position="121"/>
    </location>
</feature>
<keyword evidence="3" id="KW-1185">Reference proteome</keyword>
<evidence type="ECO:0000259" key="1">
    <source>
        <dbReference type="PROSITE" id="PS50878"/>
    </source>
</evidence>
<dbReference type="Gene3D" id="3.30.70.270">
    <property type="match status" value="1"/>
</dbReference>
<dbReference type="AlphaFoldDB" id="A0AAU9U0J8"/>
<dbReference type="SUPFAM" id="SSF56672">
    <property type="entry name" value="DNA/RNA polymerases"/>
    <property type="match status" value="1"/>
</dbReference>
<dbReference type="Proteomes" id="UP001153954">
    <property type="component" value="Unassembled WGS sequence"/>
</dbReference>
<dbReference type="GO" id="GO:0071897">
    <property type="term" value="P:DNA biosynthetic process"/>
    <property type="evidence" value="ECO:0007669"/>
    <property type="project" value="UniProtKB-ARBA"/>
</dbReference>
<accession>A0AAU9U0J8</accession>
<dbReference type="PANTHER" id="PTHR47027">
    <property type="entry name" value="REVERSE TRANSCRIPTASE DOMAIN-CONTAINING PROTEIN"/>
    <property type="match status" value="1"/>
</dbReference>
<gene>
    <name evidence="2" type="ORF">EEDITHA_LOCUS8199</name>
</gene>
<protein>
    <recommendedName>
        <fullName evidence="1">Reverse transcriptase domain-containing protein</fullName>
    </recommendedName>
</protein>
<dbReference type="InterPro" id="IPR000477">
    <property type="entry name" value="RT_dom"/>
</dbReference>
<dbReference type="InterPro" id="IPR043128">
    <property type="entry name" value="Rev_trsase/Diguanyl_cyclase"/>
</dbReference>
<dbReference type="EMBL" id="CAKOGL010000011">
    <property type="protein sequence ID" value="CAH2092444.1"/>
    <property type="molecule type" value="Genomic_DNA"/>
</dbReference>
<dbReference type="Pfam" id="PF00078">
    <property type="entry name" value="RVT_1"/>
    <property type="match status" value="1"/>
</dbReference>
<reference evidence="2" key="1">
    <citation type="submission" date="2022-03" db="EMBL/GenBank/DDBJ databases">
        <authorList>
            <person name="Tunstrom K."/>
        </authorList>
    </citation>
    <scope>NUCLEOTIDE SEQUENCE</scope>
</reference>
<comment type="caution">
    <text evidence="2">The sequence shown here is derived from an EMBL/GenBank/DDBJ whole genome shotgun (WGS) entry which is preliminary data.</text>
</comment>
<dbReference type="PROSITE" id="PS50878">
    <property type="entry name" value="RT_POL"/>
    <property type="match status" value="1"/>
</dbReference>
<evidence type="ECO:0000313" key="2">
    <source>
        <dbReference type="EMBL" id="CAH2092444.1"/>
    </source>
</evidence>
<evidence type="ECO:0000313" key="3">
    <source>
        <dbReference type="Proteomes" id="UP001153954"/>
    </source>
</evidence>
<name>A0AAU9U0J8_EUPED</name>
<sequence length="312" mass="35985">MSEPFEIHSGVKQGDALSSVVFNLAIEAIIRKLNIRGLIDYNTSQVAAYADDIVISSRSQNSMISHCSNLEAKSANYGLQINASKTKYLATTRLPEPANHIKIGDSDIEGVESFKYLGSMLTGQNEMDDEIKARIVSGNKCFYSCSEIFSSKLLSVSSKLTVYRTIIRPVVTYACETWTLTQRNEQRLAIFERKVLRRIFGTVKNNNGTYRHLMNHEIDARIKGENIVRFCKSQRLRWAGHLERMPETRAAKIISEWTPQQKRPRGRPRKRWKDCIEEDLRKMGKFTNWRRVARDRDKWRKIVEEAKTHKGL</sequence>
<organism evidence="2 3">
    <name type="scientific">Euphydryas editha</name>
    <name type="common">Edith's checkerspot</name>
    <dbReference type="NCBI Taxonomy" id="104508"/>
    <lineage>
        <taxon>Eukaryota</taxon>
        <taxon>Metazoa</taxon>
        <taxon>Ecdysozoa</taxon>
        <taxon>Arthropoda</taxon>
        <taxon>Hexapoda</taxon>
        <taxon>Insecta</taxon>
        <taxon>Pterygota</taxon>
        <taxon>Neoptera</taxon>
        <taxon>Endopterygota</taxon>
        <taxon>Lepidoptera</taxon>
        <taxon>Glossata</taxon>
        <taxon>Ditrysia</taxon>
        <taxon>Papilionoidea</taxon>
        <taxon>Nymphalidae</taxon>
        <taxon>Nymphalinae</taxon>
        <taxon>Euphydryas</taxon>
    </lineage>
</organism>
<dbReference type="InterPro" id="IPR043502">
    <property type="entry name" value="DNA/RNA_pol_sf"/>
</dbReference>